<dbReference type="EMBL" id="LN483332">
    <property type="protein sequence ID" value="CED85457.1"/>
    <property type="molecule type" value="Genomic_DNA"/>
</dbReference>
<evidence type="ECO:0000313" key="4">
    <source>
        <dbReference type="EMBL" id="CED85457.1"/>
    </source>
</evidence>
<proteinExistence type="predicted"/>
<feature type="compositionally biased region" description="Polar residues" evidence="2">
    <location>
        <begin position="801"/>
        <end position="815"/>
    </location>
</feature>
<feature type="region of interest" description="Disordered" evidence="2">
    <location>
        <begin position="785"/>
        <end position="815"/>
    </location>
</feature>
<evidence type="ECO:0000259" key="3">
    <source>
        <dbReference type="SMART" id="SM00906"/>
    </source>
</evidence>
<dbReference type="InterPro" id="IPR007219">
    <property type="entry name" value="XnlR_reg_dom"/>
</dbReference>
<protein>
    <submittedName>
        <fullName evidence="4">Transcription factor domain, fungi</fullName>
    </submittedName>
</protein>
<name>A0A0F7STG6_PHARH</name>
<dbReference type="PANTHER" id="PTHR46910">
    <property type="entry name" value="TRANSCRIPTION FACTOR PDR1"/>
    <property type="match status" value="1"/>
</dbReference>
<feature type="compositionally biased region" description="Basic and acidic residues" evidence="2">
    <location>
        <begin position="1"/>
        <end position="10"/>
    </location>
</feature>
<feature type="region of interest" description="Disordered" evidence="2">
    <location>
        <begin position="601"/>
        <end position="716"/>
    </location>
</feature>
<feature type="compositionally biased region" description="Polar residues" evidence="2">
    <location>
        <begin position="628"/>
        <end position="639"/>
    </location>
</feature>
<feature type="region of interest" description="Disordered" evidence="2">
    <location>
        <begin position="743"/>
        <end position="772"/>
    </location>
</feature>
<dbReference type="GO" id="GO:0008270">
    <property type="term" value="F:zinc ion binding"/>
    <property type="evidence" value="ECO:0007669"/>
    <property type="project" value="InterPro"/>
</dbReference>
<keyword evidence="1" id="KW-0539">Nucleus</keyword>
<evidence type="ECO:0000256" key="2">
    <source>
        <dbReference type="SAM" id="MobiDB-lite"/>
    </source>
</evidence>
<feature type="compositionally biased region" description="Basic and acidic residues" evidence="2">
    <location>
        <begin position="610"/>
        <end position="624"/>
    </location>
</feature>
<feature type="compositionally biased region" description="Polar residues" evidence="2">
    <location>
        <begin position="677"/>
        <end position="686"/>
    </location>
</feature>
<feature type="region of interest" description="Disordered" evidence="2">
    <location>
        <begin position="30"/>
        <end position="93"/>
    </location>
</feature>
<feature type="compositionally biased region" description="Polar residues" evidence="2">
    <location>
        <begin position="705"/>
        <end position="716"/>
    </location>
</feature>
<dbReference type="AlphaFoldDB" id="A0A0F7STG6"/>
<feature type="compositionally biased region" description="Polar residues" evidence="2">
    <location>
        <begin position="744"/>
        <end position="753"/>
    </location>
</feature>
<evidence type="ECO:0000256" key="1">
    <source>
        <dbReference type="ARBA" id="ARBA00023242"/>
    </source>
</evidence>
<dbReference type="Pfam" id="PF04082">
    <property type="entry name" value="Fungal_trans"/>
    <property type="match status" value="1"/>
</dbReference>
<sequence>MSKSDVDSTGKRRKTQRAYGALILQGTSAASGSTLLLSDPRTMHGVSPPISQSSLAVGEPTSTLPQLSTMPVRGSSDSRESSAGPSIGNYNPLEAIKPWERGNEEEEEEEIDEDEAYMLNSLQKMKIMKLPTKPSQEAFWGKSSGFTIYWNTAHWEFPDYHSTAPKYASTWPSAEHARLLIDTFFEQASFIVTVVHRPTFEREFADGLYTTDIEFKMLCLVVFACASRCLYDADDEAITAKDDRDLTEDDRKKMFGKGWDYIGEYVLGSPRILEAPGVSSLQATSIAAMFVGSCSHHQVAWMCIGMGIRTAVDMGVHRKHVVRSKPKAEGEMLKRAFWALYLADRELCGSTGRPLAIHDEDIDVDYPIDVDDEYWENEEEPGLAFRQPEGKPSKIGGFIQLLKLAQIHGYCLRTIYAINKSKVIKDFHSLEAQLSIVAEIDSSLNNWVQQLPDHLRWDPHRKDDMWFLQSAHIYVAYYSAQIYTHRPFISPSADRSQPSFPSLAICSNAARAGANALHALSKRGIRDNLDVLCIRVAFQFGTVLAVNLWGGKRSSSSFDPRGILNDISKIIEMFTVYEKTWMVAGCLKDIIMGLVQHAHVTKGTNPTNKRNREDFTRNPQDNHHLITPSASSFSKPNSTLHRDEPRSTLGLPSSHIYGTMPAQSTMATFTPPLPSSCDHQQSSSNPDGRLNELPSEHAPSLSDLDVSSRQNDPPSSVGYSIAGCNLALEPVLSTRPESRCDLYQMNSQPQSPTKRMHSIPPGHPLHGLQQPSTQRLPKLNRLYPQEQQEQQEQQQQQQQQHITYSPSPSIHTSGTSMLYQPAAYDTSTSVFEPASPSELWPLSGSSDVPVGYSQTEEQRIGNVVQDQAAESVVQGARVGAGRYTTDTVKGPSTPDRLEEPSVGLSGMSDDVMTGLWNSAPEGFEVEEWISYLFNLSGDNTSFD</sequence>
<dbReference type="GO" id="GO:0003677">
    <property type="term" value="F:DNA binding"/>
    <property type="evidence" value="ECO:0007669"/>
    <property type="project" value="InterPro"/>
</dbReference>
<feature type="compositionally biased region" description="Low complexity" evidence="2">
    <location>
        <begin position="785"/>
        <end position="800"/>
    </location>
</feature>
<dbReference type="PANTHER" id="PTHR46910:SF38">
    <property type="entry name" value="ZN(2)-C6 FUNGAL-TYPE DOMAIN-CONTAINING PROTEIN"/>
    <property type="match status" value="1"/>
</dbReference>
<dbReference type="GO" id="GO:0003700">
    <property type="term" value="F:DNA-binding transcription factor activity"/>
    <property type="evidence" value="ECO:0007669"/>
    <property type="project" value="InterPro"/>
</dbReference>
<reference evidence="4" key="1">
    <citation type="submission" date="2014-08" db="EMBL/GenBank/DDBJ databases">
        <authorList>
            <person name="Sharma Rahul"/>
            <person name="Thines Marco"/>
        </authorList>
    </citation>
    <scope>NUCLEOTIDE SEQUENCE</scope>
</reference>
<dbReference type="SMART" id="SM00906">
    <property type="entry name" value="Fungal_trans"/>
    <property type="match status" value="1"/>
</dbReference>
<dbReference type="CDD" id="cd12148">
    <property type="entry name" value="fungal_TF_MHR"/>
    <property type="match status" value="1"/>
</dbReference>
<feature type="region of interest" description="Disordered" evidence="2">
    <location>
        <begin position="883"/>
        <end position="906"/>
    </location>
</feature>
<dbReference type="GO" id="GO:0006351">
    <property type="term" value="P:DNA-templated transcription"/>
    <property type="evidence" value="ECO:0007669"/>
    <property type="project" value="InterPro"/>
</dbReference>
<organism evidence="4">
    <name type="scientific">Phaffia rhodozyma</name>
    <name type="common">Yeast</name>
    <name type="synonym">Xanthophyllomyces dendrorhous</name>
    <dbReference type="NCBI Taxonomy" id="264483"/>
    <lineage>
        <taxon>Eukaryota</taxon>
        <taxon>Fungi</taxon>
        <taxon>Dikarya</taxon>
        <taxon>Basidiomycota</taxon>
        <taxon>Agaricomycotina</taxon>
        <taxon>Tremellomycetes</taxon>
        <taxon>Cystofilobasidiales</taxon>
        <taxon>Mrakiaceae</taxon>
        <taxon>Phaffia</taxon>
    </lineage>
</organism>
<feature type="region of interest" description="Disordered" evidence="2">
    <location>
        <begin position="1"/>
        <end position="20"/>
    </location>
</feature>
<dbReference type="InterPro" id="IPR050987">
    <property type="entry name" value="AtrR-like"/>
</dbReference>
<feature type="domain" description="Xylanolytic transcriptional activator regulatory" evidence="3">
    <location>
        <begin position="300"/>
        <end position="373"/>
    </location>
</feature>
<accession>A0A0F7STG6</accession>
<feature type="compositionally biased region" description="Polar residues" evidence="2">
    <location>
        <begin position="49"/>
        <end position="69"/>
    </location>
</feature>